<feature type="compositionally biased region" description="Basic residues" evidence="1">
    <location>
        <begin position="72"/>
        <end position="82"/>
    </location>
</feature>
<evidence type="ECO:0000313" key="2">
    <source>
        <dbReference type="EMBL" id="KAG8075692.1"/>
    </source>
</evidence>
<dbReference type="AlphaFoldDB" id="A0A8J5VL54"/>
<organism evidence="2 3">
    <name type="scientific">Zizania palustris</name>
    <name type="common">Northern wild rice</name>
    <dbReference type="NCBI Taxonomy" id="103762"/>
    <lineage>
        <taxon>Eukaryota</taxon>
        <taxon>Viridiplantae</taxon>
        <taxon>Streptophyta</taxon>
        <taxon>Embryophyta</taxon>
        <taxon>Tracheophyta</taxon>
        <taxon>Spermatophyta</taxon>
        <taxon>Magnoliopsida</taxon>
        <taxon>Liliopsida</taxon>
        <taxon>Poales</taxon>
        <taxon>Poaceae</taxon>
        <taxon>BOP clade</taxon>
        <taxon>Oryzoideae</taxon>
        <taxon>Oryzeae</taxon>
        <taxon>Zizaniinae</taxon>
        <taxon>Zizania</taxon>
    </lineage>
</organism>
<dbReference type="EMBL" id="JAAALK010000283">
    <property type="protein sequence ID" value="KAG8075692.1"/>
    <property type="molecule type" value="Genomic_DNA"/>
</dbReference>
<proteinExistence type="predicted"/>
<sequence>MSIAVRDRLRGKIGPGQVKRYRPGETVASTKAFPRHDLRLRHRRQGTTPASADSRRHAPRAGSSAPTTAASARRRSCPRPRSRASGGTRMRRWRWRWPIRRTRRRRIRERQLLWDREEEELLPQEDEQMHL</sequence>
<feature type="region of interest" description="Disordered" evidence="1">
    <location>
        <begin position="1"/>
        <end position="89"/>
    </location>
</feature>
<feature type="compositionally biased region" description="Basic and acidic residues" evidence="1">
    <location>
        <begin position="1"/>
        <end position="10"/>
    </location>
</feature>
<reference evidence="2" key="1">
    <citation type="journal article" date="2021" name="bioRxiv">
        <title>Whole Genome Assembly and Annotation of Northern Wild Rice, Zizania palustris L., Supports a Whole Genome Duplication in the Zizania Genus.</title>
        <authorList>
            <person name="Haas M."/>
            <person name="Kono T."/>
            <person name="Macchietto M."/>
            <person name="Millas R."/>
            <person name="McGilp L."/>
            <person name="Shao M."/>
            <person name="Duquette J."/>
            <person name="Hirsch C.N."/>
            <person name="Kimball J."/>
        </authorList>
    </citation>
    <scope>NUCLEOTIDE SEQUENCE</scope>
    <source>
        <tissue evidence="2">Fresh leaf tissue</tissue>
    </source>
</reference>
<protein>
    <submittedName>
        <fullName evidence="2">Uncharacterized protein</fullName>
    </submittedName>
</protein>
<evidence type="ECO:0000313" key="3">
    <source>
        <dbReference type="Proteomes" id="UP000729402"/>
    </source>
</evidence>
<keyword evidence="3" id="KW-1185">Reference proteome</keyword>
<accession>A0A8J5VL54</accession>
<comment type="caution">
    <text evidence="2">The sequence shown here is derived from an EMBL/GenBank/DDBJ whole genome shotgun (WGS) entry which is preliminary data.</text>
</comment>
<feature type="compositionally biased region" description="Low complexity" evidence="1">
    <location>
        <begin position="60"/>
        <end position="71"/>
    </location>
</feature>
<reference evidence="2" key="2">
    <citation type="submission" date="2021-02" db="EMBL/GenBank/DDBJ databases">
        <authorList>
            <person name="Kimball J.A."/>
            <person name="Haas M.W."/>
            <person name="Macchietto M."/>
            <person name="Kono T."/>
            <person name="Duquette J."/>
            <person name="Shao M."/>
        </authorList>
    </citation>
    <scope>NUCLEOTIDE SEQUENCE</scope>
    <source>
        <tissue evidence="2">Fresh leaf tissue</tissue>
    </source>
</reference>
<name>A0A8J5VL54_ZIZPA</name>
<dbReference type="Proteomes" id="UP000729402">
    <property type="component" value="Unassembled WGS sequence"/>
</dbReference>
<evidence type="ECO:0000256" key="1">
    <source>
        <dbReference type="SAM" id="MobiDB-lite"/>
    </source>
</evidence>
<gene>
    <name evidence="2" type="ORF">GUJ93_ZPchr0006g40798</name>
</gene>